<feature type="domain" description="Retrovirus-related Pol polyprotein from transposon TNT 1-94-like beta-barrel" evidence="2">
    <location>
        <begin position="1"/>
        <end position="51"/>
    </location>
</feature>
<dbReference type="EMBL" id="KN837158">
    <property type="protein sequence ID" value="KIJ38702.1"/>
    <property type="molecule type" value="Genomic_DNA"/>
</dbReference>
<dbReference type="AlphaFoldDB" id="A0A0C9VAV8"/>
<evidence type="ECO:0000313" key="4">
    <source>
        <dbReference type="Proteomes" id="UP000054279"/>
    </source>
</evidence>
<feature type="region of interest" description="Disordered" evidence="1">
    <location>
        <begin position="1"/>
        <end position="26"/>
    </location>
</feature>
<dbReference type="OrthoDB" id="3251181at2759"/>
<sequence length="51" mass="5601">LMDSGCSNHMTPQRDALKNFTKIPPKPFRAANKQSFQAIGKGEMVIEVPNG</sequence>
<name>A0A0C9VAV8_SPHS4</name>
<evidence type="ECO:0000256" key="1">
    <source>
        <dbReference type="SAM" id="MobiDB-lite"/>
    </source>
</evidence>
<reference evidence="3 4" key="1">
    <citation type="submission" date="2014-06" db="EMBL/GenBank/DDBJ databases">
        <title>Evolutionary Origins and Diversification of the Mycorrhizal Mutualists.</title>
        <authorList>
            <consortium name="DOE Joint Genome Institute"/>
            <consortium name="Mycorrhizal Genomics Consortium"/>
            <person name="Kohler A."/>
            <person name="Kuo A."/>
            <person name="Nagy L.G."/>
            <person name="Floudas D."/>
            <person name="Copeland A."/>
            <person name="Barry K.W."/>
            <person name="Cichocki N."/>
            <person name="Veneault-Fourrey C."/>
            <person name="LaButti K."/>
            <person name="Lindquist E.A."/>
            <person name="Lipzen A."/>
            <person name="Lundell T."/>
            <person name="Morin E."/>
            <person name="Murat C."/>
            <person name="Riley R."/>
            <person name="Ohm R."/>
            <person name="Sun H."/>
            <person name="Tunlid A."/>
            <person name="Henrissat B."/>
            <person name="Grigoriev I.V."/>
            <person name="Hibbett D.S."/>
            <person name="Martin F."/>
        </authorList>
    </citation>
    <scope>NUCLEOTIDE SEQUENCE [LARGE SCALE GENOMIC DNA]</scope>
    <source>
        <strain evidence="3 4">SS14</strain>
    </source>
</reference>
<protein>
    <recommendedName>
        <fullName evidence="2">Retrovirus-related Pol polyprotein from transposon TNT 1-94-like beta-barrel domain-containing protein</fullName>
    </recommendedName>
</protein>
<dbReference type="HOGENOM" id="CLU_200686_0_0_1"/>
<proteinExistence type="predicted"/>
<dbReference type="InterPro" id="IPR054722">
    <property type="entry name" value="PolX-like_BBD"/>
</dbReference>
<feature type="non-terminal residue" evidence="3">
    <location>
        <position position="1"/>
    </location>
</feature>
<dbReference type="Proteomes" id="UP000054279">
    <property type="component" value="Unassembled WGS sequence"/>
</dbReference>
<dbReference type="Pfam" id="PF22936">
    <property type="entry name" value="Pol_BBD"/>
    <property type="match status" value="1"/>
</dbReference>
<gene>
    <name evidence="3" type="ORF">M422DRAFT_141622</name>
</gene>
<organism evidence="3 4">
    <name type="scientific">Sphaerobolus stellatus (strain SS14)</name>
    <dbReference type="NCBI Taxonomy" id="990650"/>
    <lineage>
        <taxon>Eukaryota</taxon>
        <taxon>Fungi</taxon>
        <taxon>Dikarya</taxon>
        <taxon>Basidiomycota</taxon>
        <taxon>Agaricomycotina</taxon>
        <taxon>Agaricomycetes</taxon>
        <taxon>Phallomycetidae</taxon>
        <taxon>Geastrales</taxon>
        <taxon>Sphaerobolaceae</taxon>
        <taxon>Sphaerobolus</taxon>
    </lineage>
</organism>
<feature type="non-terminal residue" evidence="3">
    <location>
        <position position="51"/>
    </location>
</feature>
<evidence type="ECO:0000313" key="3">
    <source>
        <dbReference type="EMBL" id="KIJ38702.1"/>
    </source>
</evidence>
<accession>A0A0C9VAV8</accession>
<evidence type="ECO:0000259" key="2">
    <source>
        <dbReference type="Pfam" id="PF22936"/>
    </source>
</evidence>
<feature type="compositionally biased region" description="Polar residues" evidence="1">
    <location>
        <begin position="1"/>
        <end position="11"/>
    </location>
</feature>
<keyword evidence="4" id="KW-1185">Reference proteome</keyword>